<dbReference type="InterPro" id="IPR001054">
    <property type="entry name" value="A/G_cyclase"/>
</dbReference>
<gene>
    <name evidence="2" type="ORF">ACFQV2_16295</name>
</gene>
<proteinExistence type="predicted"/>
<evidence type="ECO:0000313" key="3">
    <source>
        <dbReference type="Proteomes" id="UP001596512"/>
    </source>
</evidence>
<evidence type="ECO:0000259" key="1">
    <source>
        <dbReference type="PROSITE" id="PS50125"/>
    </source>
</evidence>
<protein>
    <submittedName>
        <fullName evidence="2">Adenylate/guanylate cyclase domain-containing protein</fullName>
    </submittedName>
</protein>
<accession>A0ABW2TPY3</accession>
<keyword evidence="3" id="KW-1185">Reference proteome</keyword>
<dbReference type="InterPro" id="IPR029787">
    <property type="entry name" value="Nucleotide_cyclase"/>
</dbReference>
<comment type="caution">
    <text evidence="2">The sequence shown here is derived from an EMBL/GenBank/DDBJ whole genome shotgun (WGS) entry which is preliminary data.</text>
</comment>
<feature type="domain" description="Guanylate cyclase" evidence="1">
    <location>
        <begin position="1"/>
        <end position="39"/>
    </location>
</feature>
<dbReference type="Proteomes" id="UP001596512">
    <property type="component" value="Unassembled WGS sequence"/>
</dbReference>
<name>A0ABW2TPY3_9PSEU</name>
<dbReference type="EMBL" id="JBHTEY010000004">
    <property type="protein sequence ID" value="MFC7614841.1"/>
    <property type="molecule type" value="Genomic_DNA"/>
</dbReference>
<sequence>MPPGIGVAAGQAVAGNIGAARRFEYTVIGDPVNEAARLTELAKSVPGTLAASADAVASASPEEQAHWQPHETVTLRGRTAATTVHVVRG</sequence>
<organism evidence="2 3">
    <name type="scientific">Actinokineospora soli</name>
    <dbReference type="NCBI Taxonomy" id="1048753"/>
    <lineage>
        <taxon>Bacteria</taxon>
        <taxon>Bacillati</taxon>
        <taxon>Actinomycetota</taxon>
        <taxon>Actinomycetes</taxon>
        <taxon>Pseudonocardiales</taxon>
        <taxon>Pseudonocardiaceae</taxon>
        <taxon>Actinokineospora</taxon>
    </lineage>
</organism>
<dbReference type="SUPFAM" id="SSF55073">
    <property type="entry name" value="Nucleotide cyclase"/>
    <property type="match status" value="1"/>
</dbReference>
<dbReference type="Pfam" id="PF00211">
    <property type="entry name" value="Guanylate_cyc"/>
    <property type="match status" value="1"/>
</dbReference>
<evidence type="ECO:0000313" key="2">
    <source>
        <dbReference type="EMBL" id="MFC7614841.1"/>
    </source>
</evidence>
<dbReference type="PROSITE" id="PS50125">
    <property type="entry name" value="GUANYLATE_CYCLASE_2"/>
    <property type="match status" value="1"/>
</dbReference>
<dbReference type="Gene3D" id="3.30.70.1230">
    <property type="entry name" value="Nucleotide cyclase"/>
    <property type="match status" value="1"/>
</dbReference>
<reference evidence="3" key="1">
    <citation type="journal article" date="2019" name="Int. J. Syst. Evol. Microbiol.">
        <title>The Global Catalogue of Microorganisms (GCM) 10K type strain sequencing project: providing services to taxonomists for standard genome sequencing and annotation.</title>
        <authorList>
            <consortium name="The Broad Institute Genomics Platform"/>
            <consortium name="The Broad Institute Genome Sequencing Center for Infectious Disease"/>
            <person name="Wu L."/>
            <person name="Ma J."/>
        </authorList>
    </citation>
    <scope>NUCLEOTIDE SEQUENCE [LARGE SCALE GENOMIC DNA]</scope>
    <source>
        <strain evidence="3">JCM 17695</strain>
    </source>
</reference>